<organism evidence="2 3">
    <name type="scientific">Mycena alexandri</name>
    <dbReference type="NCBI Taxonomy" id="1745969"/>
    <lineage>
        <taxon>Eukaryota</taxon>
        <taxon>Fungi</taxon>
        <taxon>Dikarya</taxon>
        <taxon>Basidiomycota</taxon>
        <taxon>Agaricomycotina</taxon>
        <taxon>Agaricomycetes</taxon>
        <taxon>Agaricomycetidae</taxon>
        <taxon>Agaricales</taxon>
        <taxon>Marasmiineae</taxon>
        <taxon>Mycenaceae</taxon>
        <taxon>Mycena</taxon>
    </lineage>
</organism>
<evidence type="ECO:0000313" key="2">
    <source>
        <dbReference type="EMBL" id="KAJ7028793.1"/>
    </source>
</evidence>
<dbReference type="AlphaFoldDB" id="A0AAD6WVF3"/>
<gene>
    <name evidence="2" type="ORF">C8F04DRAFT_1265546</name>
</gene>
<comment type="caution">
    <text evidence="2">The sequence shown here is derived from an EMBL/GenBank/DDBJ whole genome shotgun (WGS) entry which is preliminary data.</text>
</comment>
<keyword evidence="3" id="KW-1185">Reference proteome</keyword>
<feature type="region of interest" description="Disordered" evidence="1">
    <location>
        <begin position="51"/>
        <end position="73"/>
    </location>
</feature>
<protein>
    <submittedName>
        <fullName evidence="2">Uncharacterized protein</fullName>
    </submittedName>
</protein>
<evidence type="ECO:0000313" key="3">
    <source>
        <dbReference type="Proteomes" id="UP001218188"/>
    </source>
</evidence>
<evidence type="ECO:0000256" key="1">
    <source>
        <dbReference type="SAM" id="MobiDB-lite"/>
    </source>
</evidence>
<dbReference type="Proteomes" id="UP001218188">
    <property type="component" value="Unassembled WGS sequence"/>
</dbReference>
<reference evidence="2" key="1">
    <citation type="submission" date="2023-03" db="EMBL/GenBank/DDBJ databases">
        <title>Massive genome expansion in bonnet fungi (Mycena s.s.) driven by repeated elements and novel gene families across ecological guilds.</title>
        <authorList>
            <consortium name="Lawrence Berkeley National Laboratory"/>
            <person name="Harder C.B."/>
            <person name="Miyauchi S."/>
            <person name="Viragh M."/>
            <person name="Kuo A."/>
            <person name="Thoen E."/>
            <person name="Andreopoulos B."/>
            <person name="Lu D."/>
            <person name="Skrede I."/>
            <person name="Drula E."/>
            <person name="Henrissat B."/>
            <person name="Morin E."/>
            <person name="Kohler A."/>
            <person name="Barry K."/>
            <person name="LaButti K."/>
            <person name="Morin E."/>
            <person name="Salamov A."/>
            <person name="Lipzen A."/>
            <person name="Mereny Z."/>
            <person name="Hegedus B."/>
            <person name="Baldrian P."/>
            <person name="Stursova M."/>
            <person name="Weitz H."/>
            <person name="Taylor A."/>
            <person name="Grigoriev I.V."/>
            <person name="Nagy L.G."/>
            <person name="Martin F."/>
            <person name="Kauserud H."/>
        </authorList>
    </citation>
    <scope>NUCLEOTIDE SEQUENCE</scope>
    <source>
        <strain evidence="2">CBHHK200</strain>
    </source>
</reference>
<name>A0AAD6WVF3_9AGAR</name>
<accession>A0AAD6WVF3</accession>
<sequence>MLSKSRGTTTSPNASTKFNAACAPFAFSLVPWKRKATRRVLFRRPPAKLLINPSHAPSTKLPPSPKQRLRGLPAGPLKRAPCGKFSPEREKFLRRHLEAFYTAGDNGIVRNFWPGLFTAYWDDFPWRLPVDVDPHPGMLVDTEPLSPRDVDARTVVHITTQGALIFR</sequence>
<proteinExistence type="predicted"/>
<dbReference type="EMBL" id="JARJCM010000108">
    <property type="protein sequence ID" value="KAJ7028793.1"/>
    <property type="molecule type" value="Genomic_DNA"/>
</dbReference>